<protein>
    <submittedName>
        <fullName evidence="2">Uncharacterized protein</fullName>
    </submittedName>
</protein>
<dbReference type="Proteomes" id="UP000032142">
    <property type="component" value="Unassembled WGS sequence"/>
</dbReference>
<name>A0A0B0PMW1_GOSAR</name>
<feature type="chain" id="PRO_5002057100" evidence="1">
    <location>
        <begin position="18"/>
        <end position="60"/>
    </location>
</feature>
<gene>
    <name evidence="2" type="ORF">F383_31980</name>
</gene>
<keyword evidence="3" id="KW-1185">Reference proteome</keyword>
<organism evidence="2 3">
    <name type="scientific">Gossypium arboreum</name>
    <name type="common">Tree cotton</name>
    <name type="synonym">Gossypium nanking</name>
    <dbReference type="NCBI Taxonomy" id="29729"/>
    <lineage>
        <taxon>Eukaryota</taxon>
        <taxon>Viridiplantae</taxon>
        <taxon>Streptophyta</taxon>
        <taxon>Embryophyta</taxon>
        <taxon>Tracheophyta</taxon>
        <taxon>Spermatophyta</taxon>
        <taxon>Magnoliopsida</taxon>
        <taxon>eudicotyledons</taxon>
        <taxon>Gunneridae</taxon>
        <taxon>Pentapetalae</taxon>
        <taxon>rosids</taxon>
        <taxon>malvids</taxon>
        <taxon>Malvales</taxon>
        <taxon>Malvaceae</taxon>
        <taxon>Malvoideae</taxon>
        <taxon>Gossypium</taxon>
    </lineage>
</organism>
<evidence type="ECO:0000313" key="2">
    <source>
        <dbReference type="EMBL" id="KHG26310.1"/>
    </source>
</evidence>
<sequence>MKALFFLLCILLASILAFPTCIMARELAEKGLKSSPTQCSSDPNRSCAPPHKCPIYKRHC</sequence>
<dbReference type="EMBL" id="KN436005">
    <property type="protein sequence ID" value="KHG26310.1"/>
    <property type="molecule type" value="Genomic_DNA"/>
</dbReference>
<evidence type="ECO:0000313" key="3">
    <source>
        <dbReference type="Proteomes" id="UP000032142"/>
    </source>
</evidence>
<dbReference type="AlphaFoldDB" id="A0A0B0PMW1"/>
<reference evidence="3" key="1">
    <citation type="submission" date="2014-09" db="EMBL/GenBank/DDBJ databases">
        <authorList>
            <person name="Mudge J."/>
            <person name="Ramaraj T."/>
            <person name="Lindquist I.E."/>
            <person name="Bharti A.K."/>
            <person name="Sundararajan A."/>
            <person name="Cameron C.T."/>
            <person name="Woodward J.E."/>
            <person name="May G.D."/>
            <person name="Brubaker C."/>
            <person name="Broadhvest J."/>
            <person name="Wilkins T.A."/>
        </authorList>
    </citation>
    <scope>NUCLEOTIDE SEQUENCE</scope>
    <source>
        <strain evidence="3">cv. AKA8401</strain>
    </source>
</reference>
<keyword evidence="1" id="KW-0732">Signal</keyword>
<accession>A0A0B0PMW1</accession>
<feature type="signal peptide" evidence="1">
    <location>
        <begin position="1"/>
        <end position="17"/>
    </location>
</feature>
<evidence type="ECO:0000256" key="1">
    <source>
        <dbReference type="SAM" id="SignalP"/>
    </source>
</evidence>
<proteinExistence type="predicted"/>